<evidence type="ECO:0000313" key="2">
    <source>
        <dbReference type="Proteomes" id="UP000192596"/>
    </source>
</evidence>
<proteinExistence type="predicted"/>
<evidence type="ECO:0000313" key="1">
    <source>
        <dbReference type="EMBL" id="OQO09890.1"/>
    </source>
</evidence>
<dbReference type="Proteomes" id="UP000192596">
    <property type="component" value="Unassembled WGS sequence"/>
</dbReference>
<dbReference type="AlphaFoldDB" id="A0A1V8TET8"/>
<keyword evidence="2" id="KW-1185">Reference proteome</keyword>
<sequence length="338" mass="38415">MAFIPKTSQQAVVAHAAPAQSRLLCIAPELRLQIYSHCFEERFYHITWDTTTVTPLFGAMRQVCKLIKHEIDPLYEEAGRQKVRRIDVILEVHVWWSIYTQFADLRRHRRVDGVMRIGIDSSAVGKHVDDTWAEDSAAFHSLHCNNMAAVNIIWRIATSKAAPGDGYMKLIDWFYYLDDNEVCYKIRHKVRSVEYPLDWPHAHEHKGYRQPAACVECSLYFFIDAVNRNGYRDGSFDENDDEDEEGLCGTAVSMLQAVKSAVEAFMENCSPHAITSSQVEAGVAQSTSSSLTDAVGYTEACKWCRNRTKPPDWRFAAFEGCVDMGEAMGSLERLDLIM</sequence>
<name>A0A1V8TET8_9PEZI</name>
<dbReference type="EMBL" id="NAJO01000009">
    <property type="protein sequence ID" value="OQO09890.1"/>
    <property type="molecule type" value="Genomic_DNA"/>
</dbReference>
<gene>
    <name evidence="1" type="ORF">B0A48_04244</name>
</gene>
<dbReference type="InParanoid" id="A0A1V8TET8"/>
<protein>
    <submittedName>
        <fullName evidence="1">Uncharacterized protein</fullName>
    </submittedName>
</protein>
<comment type="caution">
    <text evidence="1">The sequence shown here is derived from an EMBL/GenBank/DDBJ whole genome shotgun (WGS) entry which is preliminary data.</text>
</comment>
<reference evidence="2" key="1">
    <citation type="submission" date="2017-03" db="EMBL/GenBank/DDBJ databases">
        <title>Genomes of endolithic fungi from Antarctica.</title>
        <authorList>
            <person name="Coleine C."/>
            <person name="Masonjones S."/>
            <person name="Stajich J.E."/>
        </authorList>
    </citation>
    <scope>NUCLEOTIDE SEQUENCE [LARGE SCALE GENOMIC DNA]</scope>
    <source>
        <strain evidence="2">CCFEE 5527</strain>
    </source>
</reference>
<accession>A0A1V8TET8</accession>
<organism evidence="1 2">
    <name type="scientific">Cryoendolithus antarcticus</name>
    <dbReference type="NCBI Taxonomy" id="1507870"/>
    <lineage>
        <taxon>Eukaryota</taxon>
        <taxon>Fungi</taxon>
        <taxon>Dikarya</taxon>
        <taxon>Ascomycota</taxon>
        <taxon>Pezizomycotina</taxon>
        <taxon>Dothideomycetes</taxon>
        <taxon>Dothideomycetidae</taxon>
        <taxon>Cladosporiales</taxon>
        <taxon>Cladosporiaceae</taxon>
        <taxon>Cryoendolithus</taxon>
    </lineage>
</organism>